<sequence length="98" mass="11116">CTLSNHLDQPTLESDFSQLRPPFQAIPPETAAKQAGSDSFSEKFVEARSPSFLNQIDRVRHQELGRSVKRPSRGRNVRRIHHRATHNLSASSQLVWIS</sequence>
<feature type="compositionally biased region" description="Polar residues" evidence="1">
    <location>
        <begin position="1"/>
        <end position="17"/>
    </location>
</feature>
<organism evidence="2">
    <name type="scientific">Prunus dulcis</name>
    <name type="common">Almond</name>
    <name type="synonym">Amygdalus dulcis</name>
    <dbReference type="NCBI Taxonomy" id="3755"/>
    <lineage>
        <taxon>Eukaryota</taxon>
        <taxon>Viridiplantae</taxon>
        <taxon>Streptophyta</taxon>
        <taxon>Embryophyta</taxon>
        <taxon>Tracheophyta</taxon>
        <taxon>Spermatophyta</taxon>
        <taxon>Magnoliopsida</taxon>
        <taxon>eudicotyledons</taxon>
        <taxon>Gunneridae</taxon>
        <taxon>Pentapetalae</taxon>
        <taxon>rosids</taxon>
        <taxon>fabids</taxon>
        <taxon>Rosales</taxon>
        <taxon>Rosaceae</taxon>
        <taxon>Amygdaloideae</taxon>
        <taxon>Amygdaleae</taxon>
        <taxon>Prunus</taxon>
    </lineage>
</organism>
<dbReference type="AlphaFoldDB" id="A0A5H2XRZ3"/>
<dbReference type="EMBL" id="AP021302">
    <property type="protein sequence ID" value="BBN69479.1"/>
    <property type="molecule type" value="Genomic_DNA"/>
</dbReference>
<accession>A0A5H2XRZ3</accession>
<feature type="region of interest" description="Disordered" evidence="1">
    <location>
        <begin position="1"/>
        <end position="23"/>
    </location>
</feature>
<protein>
    <submittedName>
        <fullName evidence="2">Uncharacterized protein</fullName>
    </submittedName>
</protein>
<evidence type="ECO:0000256" key="1">
    <source>
        <dbReference type="SAM" id="MobiDB-lite"/>
    </source>
</evidence>
<name>A0A5H2XRZ3_PRUDU</name>
<proteinExistence type="predicted"/>
<evidence type="ECO:0000313" key="2">
    <source>
        <dbReference type="EMBL" id="BBN69479.1"/>
    </source>
</evidence>
<reference evidence="2" key="1">
    <citation type="journal article" date="2019" name="Science">
        <title>Mutation of a bHLH transcription factor allowed almond domestication.</title>
        <authorList>
            <person name="Sanchez-Perez R."/>
            <person name="Pavan S."/>
            <person name="Mazzeo R."/>
            <person name="Moldovan C."/>
            <person name="Aiese Cigliano R."/>
            <person name="Del Cueto J."/>
            <person name="Ricciardi F."/>
            <person name="Lotti C."/>
            <person name="Ricciardi L."/>
            <person name="Dicenta F."/>
            <person name="Lopez-Marques R.L."/>
            <person name="Lindberg Moller B."/>
        </authorList>
    </citation>
    <scope>NUCLEOTIDE SEQUENCE</scope>
</reference>
<feature type="non-terminal residue" evidence="2">
    <location>
        <position position="1"/>
    </location>
</feature>
<gene>
    <name evidence="2" type="ORF">Prudu_965S000200</name>
</gene>